<sequence>MSPSNEGERMELSRTPYALAVRSLMFVMICTKLDIAQAVGAVTQFMANLGREHWNIVKRILRYIKRTSNAAICFGGLEFIVKGYVDSDFTGDLDKRKSTTGYVFTLTRGAVSQVSKLQTVAVLSTIEVEYMSDCFYNAGWTEDIREVIAHLHHEYPVAPLFAVGTSIGANILSVESVLQTYCDGADIKTEIFALPLQERSLDISNILVEGDSTPIISQVSKGKQDDQLVVWATRHGHLMLLQVKYLGEDGENIPVAGAVAICNPWDLLIGDRFISRRLLQKFYDMALASGLQGYAQLYVSTTPVIGF</sequence>
<evidence type="ECO:0000313" key="3">
    <source>
        <dbReference type="Proteomes" id="UP000288805"/>
    </source>
</evidence>
<gene>
    <name evidence="2" type="primary">POLX_699</name>
    <name evidence="2" type="ORF">CK203_111969</name>
</gene>
<protein>
    <submittedName>
        <fullName evidence="2">Retrovirus-related Pol polyprotein from transposon TNT 1-94</fullName>
    </submittedName>
</protein>
<dbReference type="EMBL" id="QGNW01001546">
    <property type="protein sequence ID" value="RVW37154.1"/>
    <property type="molecule type" value="Genomic_DNA"/>
</dbReference>
<dbReference type="SUPFAM" id="SSF53474">
    <property type="entry name" value="alpha/beta-Hydrolases"/>
    <property type="match status" value="1"/>
</dbReference>
<proteinExistence type="inferred from homology"/>
<dbReference type="Proteomes" id="UP000288805">
    <property type="component" value="Unassembled WGS sequence"/>
</dbReference>
<dbReference type="CDD" id="cd09272">
    <property type="entry name" value="RNase_HI_RT_Ty1"/>
    <property type="match status" value="1"/>
</dbReference>
<evidence type="ECO:0000313" key="2">
    <source>
        <dbReference type="EMBL" id="RVW37154.1"/>
    </source>
</evidence>
<evidence type="ECO:0000256" key="1">
    <source>
        <dbReference type="ARBA" id="ARBA00010884"/>
    </source>
</evidence>
<dbReference type="InterPro" id="IPR050960">
    <property type="entry name" value="AB_hydrolase_4_sf"/>
</dbReference>
<dbReference type="AlphaFoldDB" id="A0A438DP07"/>
<dbReference type="PANTHER" id="PTHR10794">
    <property type="entry name" value="ABHYDROLASE DOMAIN-CONTAINING PROTEIN"/>
    <property type="match status" value="1"/>
</dbReference>
<dbReference type="InterPro" id="IPR029058">
    <property type="entry name" value="AB_hydrolase_fold"/>
</dbReference>
<organism evidence="2 3">
    <name type="scientific">Vitis vinifera</name>
    <name type="common">Grape</name>
    <dbReference type="NCBI Taxonomy" id="29760"/>
    <lineage>
        <taxon>Eukaryota</taxon>
        <taxon>Viridiplantae</taxon>
        <taxon>Streptophyta</taxon>
        <taxon>Embryophyta</taxon>
        <taxon>Tracheophyta</taxon>
        <taxon>Spermatophyta</taxon>
        <taxon>Magnoliopsida</taxon>
        <taxon>eudicotyledons</taxon>
        <taxon>Gunneridae</taxon>
        <taxon>Pentapetalae</taxon>
        <taxon>rosids</taxon>
        <taxon>Vitales</taxon>
        <taxon>Vitaceae</taxon>
        <taxon>Viteae</taxon>
        <taxon>Vitis</taxon>
    </lineage>
</organism>
<accession>A0A438DP07</accession>
<reference evidence="2 3" key="1">
    <citation type="journal article" date="2018" name="PLoS Genet.">
        <title>Population sequencing reveals clonal diversity and ancestral inbreeding in the grapevine cultivar Chardonnay.</title>
        <authorList>
            <person name="Roach M.J."/>
            <person name="Johnson D.L."/>
            <person name="Bohlmann J."/>
            <person name="van Vuuren H.J."/>
            <person name="Jones S.J."/>
            <person name="Pretorius I.S."/>
            <person name="Schmidt S.A."/>
            <person name="Borneman A.R."/>
        </authorList>
    </citation>
    <scope>NUCLEOTIDE SEQUENCE [LARGE SCALE GENOMIC DNA]</scope>
    <source>
        <strain evidence="3">cv. Chardonnay</strain>
        <tissue evidence="2">Leaf</tissue>
    </source>
</reference>
<dbReference type="PANTHER" id="PTHR10794:SF63">
    <property type="entry name" value="ALPHA_BETA HYDROLASE 1, ISOFORM A"/>
    <property type="match status" value="1"/>
</dbReference>
<comment type="similarity">
    <text evidence="1">Belongs to the AB hydrolase superfamily. AB hydrolase 4 family.</text>
</comment>
<comment type="caution">
    <text evidence="2">The sequence shown here is derived from an EMBL/GenBank/DDBJ whole genome shotgun (WGS) entry which is preliminary data.</text>
</comment>
<name>A0A438DP07_VITVI</name>